<reference evidence="2 3" key="1">
    <citation type="journal article" date="2023" name="J. Hered.">
        <title>Chromosome-level genome of the wood stork (Mycteria americana) provides insight into avian chromosome evolution.</title>
        <authorList>
            <person name="Flamio R. Jr."/>
            <person name="Ramstad K.M."/>
        </authorList>
    </citation>
    <scope>NUCLEOTIDE SEQUENCE [LARGE SCALE GENOMIC DNA]</scope>
    <source>
        <strain evidence="2">JAX WOST 10</strain>
    </source>
</reference>
<protein>
    <submittedName>
        <fullName evidence="2">Uncharacterized protein</fullName>
    </submittedName>
</protein>
<gene>
    <name evidence="2" type="ORF">QYF61_009331</name>
</gene>
<dbReference type="AlphaFoldDB" id="A0AAN7NUB0"/>
<evidence type="ECO:0000256" key="1">
    <source>
        <dbReference type="SAM" id="MobiDB-lite"/>
    </source>
</evidence>
<accession>A0AAN7NUB0</accession>
<feature type="region of interest" description="Disordered" evidence="1">
    <location>
        <begin position="79"/>
        <end position="103"/>
    </location>
</feature>
<evidence type="ECO:0000313" key="3">
    <source>
        <dbReference type="Proteomes" id="UP001333110"/>
    </source>
</evidence>
<proteinExistence type="predicted"/>
<feature type="compositionally biased region" description="Basic and acidic residues" evidence="1">
    <location>
        <begin position="90"/>
        <end position="103"/>
    </location>
</feature>
<dbReference type="Proteomes" id="UP001333110">
    <property type="component" value="Unassembled WGS sequence"/>
</dbReference>
<comment type="caution">
    <text evidence="2">The sequence shown here is derived from an EMBL/GenBank/DDBJ whole genome shotgun (WGS) entry which is preliminary data.</text>
</comment>
<organism evidence="2 3">
    <name type="scientific">Mycteria americana</name>
    <name type="common">Wood stork</name>
    <dbReference type="NCBI Taxonomy" id="33587"/>
    <lineage>
        <taxon>Eukaryota</taxon>
        <taxon>Metazoa</taxon>
        <taxon>Chordata</taxon>
        <taxon>Craniata</taxon>
        <taxon>Vertebrata</taxon>
        <taxon>Euteleostomi</taxon>
        <taxon>Archelosauria</taxon>
        <taxon>Archosauria</taxon>
        <taxon>Dinosauria</taxon>
        <taxon>Saurischia</taxon>
        <taxon>Theropoda</taxon>
        <taxon>Coelurosauria</taxon>
        <taxon>Aves</taxon>
        <taxon>Neognathae</taxon>
        <taxon>Neoaves</taxon>
        <taxon>Aequornithes</taxon>
        <taxon>Ciconiiformes</taxon>
        <taxon>Ciconiidae</taxon>
        <taxon>Mycteria</taxon>
    </lineage>
</organism>
<sequence>MSSLALVTIRSSIASPRVGLSITWVKKLSSVHSRSLPGCLQLTMLLFQQMSGWLKSPIISRTVLGHKKPGHSFAKPRQLLRPAKVGRNNKGHDADHPGQSVPKEKRQTLLRFLRANDGHPLSWTSLWFPSPCLCRDGKCPPRPKKGTYHMLPLSFPLAPVKGWGLNHFPGQPVPMLDNPLGEEKFPNIQSKPPLAQLEAISSCPITCYLGEETDPHLSTTSFQAKQSQLPQPLLRRLLLQTLHQLRCPSLYALQYLNIPLVVGGPKLNTVFENFILPLAPGRGQGILSSPINFSMVSASSTGLSGTALAPGRLGHSVGLADREESLLIKVFYRNAEAKCQGLPAQEMVSDLPPPPSGDNELKPSDLLSRKERARAGFVPWGMTGFGREIQADRHLLKEEKTLLGRDFLASVLLALDTPCQNATKSLESNTVTSEMPSGTVSPWGSKPQPWGSQSFCIAGKEAQAGAIWIMHQGRFAVAGEFSKCKQESQ</sequence>
<dbReference type="EMBL" id="JAUNZN010000004">
    <property type="protein sequence ID" value="KAK4822070.1"/>
    <property type="molecule type" value="Genomic_DNA"/>
</dbReference>
<name>A0AAN7NUB0_MYCAM</name>
<feature type="non-terminal residue" evidence="2">
    <location>
        <position position="489"/>
    </location>
</feature>
<keyword evidence="3" id="KW-1185">Reference proteome</keyword>
<feature type="region of interest" description="Disordered" evidence="1">
    <location>
        <begin position="426"/>
        <end position="447"/>
    </location>
</feature>
<feature type="compositionally biased region" description="Polar residues" evidence="1">
    <location>
        <begin position="426"/>
        <end position="442"/>
    </location>
</feature>
<evidence type="ECO:0000313" key="2">
    <source>
        <dbReference type="EMBL" id="KAK4822070.1"/>
    </source>
</evidence>